<gene>
    <name evidence="1" type="ORF">GCM10023147_08880</name>
</gene>
<evidence type="ECO:0000313" key="2">
    <source>
        <dbReference type="Proteomes" id="UP001500635"/>
    </source>
</evidence>
<organism evidence="1 2">
    <name type="scientific">Tsukamurella soli</name>
    <dbReference type="NCBI Taxonomy" id="644556"/>
    <lineage>
        <taxon>Bacteria</taxon>
        <taxon>Bacillati</taxon>
        <taxon>Actinomycetota</taxon>
        <taxon>Actinomycetes</taxon>
        <taxon>Mycobacteriales</taxon>
        <taxon>Tsukamurellaceae</taxon>
        <taxon>Tsukamurella</taxon>
    </lineage>
</organism>
<sequence length="76" mass="7517">MSGAPTPAEAVVAIQTLPAVNLITAAVALGVSVSTASRSVAAGAFPVPVVRMGARVVVPTAPLRELLSIEPMPSIA</sequence>
<evidence type="ECO:0008006" key="3">
    <source>
        <dbReference type="Google" id="ProtNLM"/>
    </source>
</evidence>
<accession>A0ABP8J6S6</accession>
<name>A0ABP8J6S6_9ACTN</name>
<reference evidence="2" key="1">
    <citation type="journal article" date="2019" name="Int. J. Syst. Evol. Microbiol.">
        <title>The Global Catalogue of Microorganisms (GCM) 10K type strain sequencing project: providing services to taxonomists for standard genome sequencing and annotation.</title>
        <authorList>
            <consortium name="The Broad Institute Genomics Platform"/>
            <consortium name="The Broad Institute Genome Sequencing Center for Infectious Disease"/>
            <person name="Wu L."/>
            <person name="Ma J."/>
        </authorList>
    </citation>
    <scope>NUCLEOTIDE SEQUENCE [LARGE SCALE GENOMIC DNA]</scope>
    <source>
        <strain evidence="2">JCM 17688</strain>
    </source>
</reference>
<keyword evidence="2" id="KW-1185">Reference proteome</keyword>
<dbReference type="EMBL" id="BAABFR010000008">
    <property type="protein sequence ID" value="GAA4386082.1"/>
    <property type="molecule type" value="Genomic_DNA"/>
</dbReference>
<protein>
    <recommendedName>
        <fullName evidence="3">Helix-turn-helix domain-containing protein</fullName>
    </recommendedName>
</protein>
<evidence type="ECO:0000313" key="1">
    <source>
        <dbReference type="EMBL" id="GAA4386082.1"/>
    </source>
</evidence>
<dbReference type="Proteomes" id="UP001500635">
    <property type="component" value="Unassembled WGS sequence"/>
</dbReference>
<proteinExistence type="predicted"/>
<comment type="caution">
    <text evidence="1">The sequence shown here is derived from an EMBL/GenBank/DDBJ whole genome shotgun (WGS) entry which is preliminary data.</text>
</comment>